<evidence type="ECO:0000256" key="1">
    <source>
        <dbReference type="ARBA" id="ARBA00004162"/>
    </source>
</evidence>
<feature type="domain" description="Ig-like" evidence="13">
    <location>
        <begin position="32"/>
        <end position="123"/>
    </location>
</feature>
<organism evidence="14 15">
    <name type="scientific">Sciurus vulgaris</name>
    <name type="common">Eurasian red squirrel</name>
    <dbReference type="NCBI Taxonomy" id="55149"/>
    <lineage>
        <taxon>Eukaryota</taxon>
        <taxon>Metazoa</taxon>
        <taxon>Chordata</taxon>
        <taxon>Craniata</taxon>
        <taxon>Vertebrata</taxon>
        <taxon>Euteleostomi</taxon>
        <taxon>Mammalia</taxon>
        <taxon>Eutheria</taxon>
        <taxon>Euarchontoglires</taxon>
        <taxon>Glires</taxon>
        <taxon>Rodentia</taxon>
        <taxon>Sciuromorpha</taxon>
        <taxon>Sciuridae</taxon>
        <taxon>Sciurinae</taxon>
        <taxon>Sciurini</taxon>
        <taxon>Sciurus</taxon>
    </lineage>
</organism>
<keyword evidence="4 12" id="KW-0732">Signal</keyword>
<keyword evidence="6 11" id="KW-1133">Transmembrane helix</keyword>
<dbReference type="PANTHER" id="PTHR11738">
    <property type="entry name" value="MHC CLASS I NK CELL RECEPTOR"/>
    <property type="match status" value="1"/>
</dbReference>
<dbReference type="InterPro" id="IPR013783">
    <property type="entry name" value="Ig-like_fold"/>
</dbReference>
<evidence type="ECO:0000256" key="3">
    <source>
        <dbReference type="ARBA" id="ARBA00022692"/>
    </source>
</evidence>
<keyword evidence="5" id="KW-0677">Repeat</keyword>
<evidence type="ECO:0000256" key="6">
    <source>
        <dbReference type="ARBA" id="ARBA00022989"/>
    </source>
</evidence>
<dbReference type="GO" id="GO:0005886">
    <property type="term" value="C:plasma membrane"/>
    <property type="evidence" value="ECO:0007669"/>
    <property type="project" value="UniProtKB-SubCell"/>
</dbReference>
<dbReference type="InterPro" id="IPR003599">
    <property type="entry name" value="Ig_sub"/>
</dbReference>
<dbReference type="Ensembl" id="ENSSVLT00005035820.1">
    <property type="protein sequence ID" value="ENSSVLP00005032281.1"/>
    <property type="gene ID" value="ENSSVLG00005025324.1"/>
</dbReference>
<sequence>MTPTLTALLCLGLGSEGLCWDPASHSLAGTLPKPTLWAEPGSVVPWGRPVTLWCEGTLEAQEYRLDKEGSSVPWDRQIPQEPRNKAKFPIPTMTEHHAGLYQCYYHSPAGWSERSDALELVVTGSYSKPRLSALPSPVVTSGGNVTLQCGSRQGYGRFVLTKEGGHKLTWPLDSQQDPSGQFQAQFPVGPVTPSHRWTFTCYGSYRRTPQVWSEPSDPLELLVSGQLPATPSLSVHPGPTVSSGENMTLLCQSRIQWDTFLLVKEGAADAPLRLRPESRAPGFQAEFSMRAVTSALTGTYRCYGSQGSSPYLLSWPSAPLALVVSGKETGSQTPPAQAPDYTVGNLIRMGVAGWVLVVLGILLFQAQYDQRGTQDAARR</sequence>
<evidence type="ECO:0000256" key="2">
    <source>
        <dbReference type="ARBA" id="ARBA00022475"/>
    </source>
</evidence>
<keyword evidence="9" id="KW-0325">Glycoprotein</keyword>
<reference evidence="14" key="1">
    <citation type="submission" date="2025-08" db="UniProtKB">
        <authorList>
            <consortium name="Ensembl"/>
        </authorList>
    </citation>
    <scope>IDENTIFICATION</scope>
</reference>
<feature type="signal peptide" evidence="12">
    <location>
        <begin position="1"/>
        <end position="17"/>
    </location>
</feature>
<evidence type="ECO:0000256" key="5">
    <source>
        <dbReference type="ARBA" id="ARBA00022737"/>
    </source>
</evidence>
<comment type="subcellular location">
    <subcellularLocation>
        <location evidence="1">Cell membrane</location>
        <topology evidence="1">Single-pass membrane protein</topology>
    </subcellularLocation>
</comment>
<feature type="transmembrane region" description="Helical" evidence="11">
    <location>
        <begin position="346"/>
        <end position="364"/>
    </location>
</feature>
<dbReference type="CDD" id="cd05711">
    <property type="entry name" value="IgC2_D2_LILR_KIR_like"/>
    <property type="match status" value="1"/>
</dbReference>
<dbReference type="InterPro" id="IPR007110">
    <property type="entry name" value="Ig-like_dom"/>
</dbReference>
<keyword evidence="8" id="KW-1015">Disulfide bond</keyword>
<feature type="chain" id="PRO_5034316354" description="Ig-like domain-containing protein" evidence="12">
    <location>
        <begin position="18"/>
        <end position="379"/>
    </location>
</feature>
<dbReference type="InterPro" id="IPR050412">
    <property type="entry name" value="Ig-like_Receptors_ImmuneReg"/>
</dbReference>
<evidence type="ECO:0000256" key="4">
    <source>
        <dbReference type="ARBA" id="ARBA00022729"/>
    </source>
</evidence>
<evidence type="ECO:0000256" key="11">
    <source>
        <dbReference type="SAM" id="Phobius"/>
    </source>
</evidence>
<dbReference type="Proteomes" id="UP000694564">
    <property type="component" value="Chromosome 17"/>
</dbReference>
<dbReference type="GO" id="GO:0002764">
    <property type="term" value="P:immune response-regulating signaling pathway"/>
    <property type="evidence" value="ECO:0007669"/>
    <property type="project" value="TreeGrafter"/>
</dbReference>
<accession>A0A8D2JSV9</accession>
<protein>
    <recommendedName>
        <fullName evidence="13">Ig-like domain-containing protein</fullName>
    </recommendedName>
</protein>
<dbReference type="GO" id="GO:0032396">
    <property type="term" value="F:inhibitory MHC class I receptor activity"/>
    <property type="evidence" value="ECO:0007669"/>
    <property type="project" value="TreeGrafter"/>
</dbReference>
<dbReference type="GeneTree" id="ENSGT01100000263478"/>
<evidence type="ECO:0000256" key="9">
    <source>
        <dbReference type="ARBA" id="ARBA00023180"/>
    </source>
</evidence>
<feature type="domain" description="Ig-like" evidence="13">
    <location>
        <begin position="129"/>
        <end position="201"/>
    </location>
</feature>
<keyword evidence="10" id="KW-0393">Immunoglobulin domain</keyword>
<evidence type="ECO:0000256" key="7">
    <source>
        <dbReference type="ARBA" id="ARBA00023136"/>
    </source>
</evidence>
<dbReference type="SMART" id="SM00409">
    <property type="entry name" value="IG"/>
    <property type="match status" value="3"/>
</dbReference>
<evidence type="ECO:0000313" key="14">
    <source>
        <dbReference type="Ensembl" id="ENSSVLP00005032281.1"/>
    </source>
</evidence>
<dbReference type="Pfam" id="PF00047">
    <property type="entry name" value="ig"/>
    <property type="match status" value="2"/>
</dbReference>
<evidence type="ECO:0000313" key="15">
    <source>
        <dbReference type="Proteomes" id="UP000694564"/>
    </source>
</evidence>
<proteinExistence type="predicted"/>
<name>A0A8D2JSV9_SCIVU</name>
<dbReference type="FunFam" id="2.60.40.10:FF:000049">
    <property type="entry name" value="Leukocyte immunoglobulin-like receptor subfamily B member 1"/>
    <property type="match status" value="3"/>
</dbReference>
<evidence type="ECO:0000259" key="13">
    <source>
        <dbReference type="PROSITE" id="PS50835"/>
    </source>
</evidence>
<dbReference type="Pfam" id="PF13895">
    <property type="entry name" value="Ig_2"/>
    <property type="match status" value="1"/>
</dbReference>
<dbReference type="InterPro" id="IPR036179">
    <property type="entry name" value="Ig-like_dom_sf"/>
</dbReference>
<dbReference type="CDD" id="cd05751">
    <property type="entry name" value="IgC2_D1_LILR_KIR_like"/>
    <property type="match status" value="1"/>
</dbReference>
<reference evidence="14" key="2">
    <citation type="submission" date="2025-09" db="UniProtKB">
        <authorList>
            <consortium name="Ensembl"/>
        </authorList>
    </citation>
    <scope>IDENTIFICATION</scope>
</reference>
<dbReference type="Gene3D" id="2.60.40.10">
    <property type="entry name" value="Immunoglobulins"/>
    <property type="match status" value="3"/>
</dbReference>
<dbReference type="GO" id="GO:0019221">
    <property type="term" value="P:cytokine-mediated signaling pathway"/>
    <property type="evidence" value="ECO:0007669"/>
    <property type="project" value="TreeGrafter"/>
</dbReference>
<dbReference type="PANTHER" id="PTHR11738:SF179">
    <property type="entry name" value="LEUKOCYTE IMMUNOGLOBULIN-LIKE RECEPTOR SUBFAMILY A MEMBER 5"/>
    <property type="match status" value="1"/>
</dbReference>
<evidence type="ECO:0000256" key="10">
    <source>
        <dbReference type="ARBA" id="ARBA00023319"/>
    </source>
</evidence>
<keyword evidence="2" id="KW-1003">Cell membrane</keyword>
<keyword evidence="7 11" id="KW-0472">Membrane</keyword>
<keyword evidence="3 11" id="KW-0812">Transmembrane</keyword>
<dbReference type="PROSITE" id="PS50835">
    <property type="entry name" value="IG_LIKE"/>
    <property type="match status" value="2"/>
</dbReference>
<keyword evidence="15" id="KW-1185">Reference proteome</keyword>
<evidence type="ECO:0000256" key="8">
    <source>
        <dbReference type="ARBA" id="ARBA00023157"/>
    </source>
</evidence>
<dbReference type="InterPro" id="IPR013151">
    <property type="entry name" value="Immunoglobulin_dom"/>
</dbReference>
<dbReference type="SUPFAM" id="SSF48726">
    <property type="entry name" value="Immunoglobulin"/>
    <property type="match status" value="3"/>
</dbReference>
<evidence type="ECO:0000256" key="12">
    <source>
        <dbReference type="SAM" id="SignalP"/>
    </source>
</evidence>
<dbReference type="AlphaFoldDB" id="A0A8D2JSV9"/>